<dbReference type="RefSeq" id="WP_201292894.1">
    <property type="nucleotide sequence ID" value="NZ_WUUU01000009.1"/>
</dbReference>
<dbReference type="Gene3D" id="3.40.50.2000">
    <property type="entry name" value="Glycogen Phosphorylase B"/>
    <property type="match status" value="1"/>
</dbReference>
<dbReference type="Pfam" id="PF04007">
    <property type="entry name" value="DUF354"/>
    <property type="match status" value="1"/>
</dbReference>
<sequence>MDVVISIQHPGHVHLYRYVARELQSRGHRVHVFARDEPIIRALLDTYGLEYEALAGPGRSPGPRAVGQLAYEWRLLRRVAPLSPDVMTAVGGVSVAHVSKLVGARCVVFTDTEHATLTNALAFPLADRICTPRYYRDDHGAKHHRYDGCHELVYLHPDRFTPNPSILDEAAVDADERYVVLRSVAWTAAHDANNGGFDDVAEVIERIESTGARVLLTAEGDVPLGFADRCVDIRPHQMHDLLYYADAFVGEGATMAVESGVLGTPAVYVNTLETGLTDALAEEYGLLFRCHGDSRQERAVERTVELLEHEAEYDWERRRVDLLADVDDPLEAAVNEICGTA</sequence>
<dbReference type="AlphaFoldDB" id="A0A6B0SJA4"/>
<comment type="caution">
    <text evidence="1">The sequence shown here is derived from an EMBL/GenBank/DDBJ whole genome shotgun (WGS) entry which is preliminary data.</text>
</comment>
<dbReference type="InterPro" id="IPR007152">
    <property type="entry name" value="DUF354"/>
</dbReference>
<dbReference type="OrthoDB" id="185087at2157"/>
<protein>
    <submittedName>
        <fullName evidence="1">DUF354 domain-containing protein</fullName>
    </submittedName>
</protein>
<dbReference type="Proteomes" id="UP000471521">
    <property type="component" value="Unassembled WGS sequence"/>
</dbReference>
<proteinExistence type="predicted"/>
<keyword evidence="2" id="KW-1185">Reference proteome</keyword>
<dbReference type="EMBL" id="WUUU01000009">
    <property type="protein sequence ID" value="MXR19593.1"/>
    <property type="molecule type" value="Genomic_DNA"/>
</dbReference>
<reference evidence="1 2" key="1">
    <citation type="submission" date="2019-12" db="EMBL/GenBank/DDBJ databases">
        <title>Isolation and characterization of three novel carbon monoxide-oxidizing members of Halobacteria from salione crusts and soils.</title>
        <authorList>
            <person name="Myers M.R."/>
            <person name="King G.M."/>
        </authorList>
    </citation>
    <scope>NUCLEOTIDE SEQUENCE [LARGE SCALE GENOMIC DNA]</scope>
    <source>
        <strain evidence="1 2">PCN9</strain>
    </source>
</reference>
<evidence type="ECO:0000313" key="2">
    <source>
        <dbReference type="Proteomes" id="UP000471521"/>
    </source>
</evidence>
<dbReference type="PANTHER" id="PTHR39662">
    <property type="entry name" value="DUF354 DOMAIN-CONTAINING PROTEIN-RELATED"/>
    <property type="match status" value="1"/>
</dbReference>
<dbReference type="SUPFAM" id="SSF53756">
    <property type="entry name" value="UDP-Glycosyltransferase/glycogen phosphorylase"/>
    <property type="match status" value="1"/>
</dbReference>
<evidence type="ECO:0000313" key="1">
    <source>
        <dbReference type="EMBL" id="MXR19593.1"/>
    </source>
</evidence>
<organism evidence="1 2">
    <name type="scientific">Halobacterium bonnevillei</name>
    <dbReference type="NCBI Taxonomy" id="2692200"/>
    <lineage>
        <taxon>Archaea</taxon>
        <taxon>Methanobacteriati</taxon>
        <taxon>Methanobacteriota</taxon>
        <taxon>Stenosarchaea group</taxon>
        <taxon>Halobacteria</taxon>
        <taxon>Halobacteriales</taxon>
        <taxon>Halobacteriaceae</taxon>
        <taxon>Halobacterium</taxon>
    </lineage>
</organism>
<gene>
    <name evidence="1" type="ORF">GRX66_02840</name>
</gene>
<dbReference type="PIRSF" id="PIRSF005357">
    <property type="entry name" value="UCP005357"/>
    <property type="match status" value="1"/>
</dbReference>
<dbReference type="PANTHER" id="PTHR39662:SF1">
    <property type="entry name" value="DUF354 DOMAIN-CONTAINING PROTEIN"/>
    <property type="match status" value="1"/>
</dbReference>
<name>A0A6B0SJA4_9EURY</name>
<accession>A0A6B0SJA4</accession>